<sequence length="417" mass="47178">MGVGKRLHFLQNLITRGSFIAAILTLWLLPGPGQVHAAEATASTESGASNPFTPYGRQHMLLREALARYLALADSEIWVPLDAGQPLAPGMRDPRVKQLRSLLMQYGDYPLNDHTGDSHAADEYDERLRAAVRRFQRRHGLKADALVDKRTRARLNVPPAKVARILAANLKRWRELPKELGPRYILINIPDFSLRLIDGGQEEFRMRVVVGKPEHKTPQLATRMTRLEVNPTWRVPREIALRELLPKGGASLSASGYQLVNQRGRTLPFSRGNIAAIRKGKVMLQQRGGPGNALGRVKFVIPNREAIFLHDTNSKHLFKHSLRAFSHGCIRLEKPLEFARLILAQQNGWSDARIDRILLSNRTRGVALEKPIPVYIAYWTAWVDREGLLQFRPDIYGLDKEETADDDPGRKENRQPE</sequence>
<keyword evidence="4 7" id="KW-0133">Cell shape</keyword>
<dbReference type="Proteomes" id="UP001209730">
    <property type="component" value="Unassembled WGS sequence"/>
</dbReference>
<keyword evidence="5 7" id="KW-0573">Peptidoglycan synthesis</keyword>
<protein>
    <submittedName>
        <fullName evidence="9">L,D-transpeptidase family protein</fullName>
    </submittedName>
</protein>
<dbReference type="AlphaFoldDB" id="A0AB35HX62"/>
<keyword evidence="3" id="KW-0808">Transferase</keyword>
<name>A0AB35HX62_MICTH</name>
<dbReference type="InterPro" id="IPR038063">
    <property type="entry name" value="Transpep_catalytic_dom"/>
</dbReference>
<evidence type="ECO:0000256" key="2">
    <source>
        <dbReference type="ARBA" id="ARBA00005992"/>
    </source>
</evidence>
<dbReference type="PROSITE" id="PS52029">
    <property type="entry name" value="LD_TPASE"/>
    <property type="match status" value="1"/>
</dbReference>
<dbReference type="InterPro" id="IPR005490">
    <property type="entry name" value="LD_TPept_cat_dom"/>
</dbReference>
<accession>A0AB35HX62</accession>
<dbReference type="InterPro" id="IPR002477">
    <property type="entry name" value="Peptidoglycan-bd-like"/>
</dbReference>
<evidence type="ECO:0000256" key="7">
    <source>
        <dbReference type="PROSITE-ProRule" id="PRU01373"/>
    </source>
</evidence>
<evidence type="ECO:0000259" key="8">
    <source>
        <dbReference type="PROSITE" id="PS52029"/>
    </source>
</evidence>
<gene>
    <name evidence="9" type="ORF">OQJ68_05045</name>
</gene>
<organism evidence="9 10">
    <name type="scientific">Microbulbifer thermotolerans</name>
    <dbReference type="NCBI Taxonomy" id="252514"/>
    <lineage>
        <taxon>Bacteria</taxon>
        <taxon>Pseudomonadati</taxon>
        <taxon>Pseudomonadota</taxon>
        <taxon>Gammaproteobacteria</taxon>
        <taxon>Cellvibrionales</taxon>
        <taxon>Microbulbiferaceae</taxon>
        <taxon>Microbulbifer</taxon>
    </lineage>
</organism>
<evidence type="ECO:0000256" key="6">
    <source>
        <dbReference type="ARBA" id="ARBA00023316"/>
    </source>
</evidence>
<keyword evidence="6 7" id="KW-0961">Cell wall biogenesis/degradation</keyword>
<evidence type="ECO:0000256" key="3">
    <source>
        <dbReference type="ARBA" id="ARBA00022679"/>
    </source>
</evidence>
<dbReference type="InterPro" id="IPR036365">
    <property type="entry name" value="PGBD-like_sf"/>
</dbReference>
<dbReference type="Pfam" id="PF03734">
    <property type="entry name" value="YkuD"/>
    <property type="match status" value="1"/>
</dbReference>
<dbReference type="SUPFAM" id="SSF47090">
    <property type="entry name" value="PGBD-like"/>
    <property type="match status" value="1"/>
</dbReference>
<dbReference type="GO" id="GO:0008360">
    <property type="term" value="P:regulation of cell shape"/>
    <property type="evidence" value="ECO:0007669"/>
    <property type="project" value="UniProtKB-UniRule"/>
</dbReference>
<comment type="caution">
    <text evidence="9">The sequence shown here is derived from an EMBL/GenBank/DDBJ whole genome shotgun (WGS) entry which is preliminary data.</text>
</comment>
<evidence type="ECO:0000313" key="9">
    <source>
        <dbReference type="EMBL" id="MCX2801152.1"/>
    </source>
</evidence>
<dbReference type="GO" id="GO:0071555">
    <property type="term" value="P:cell wall organization"/>
    <property type="evidence" value="ECO:0007669"/>
    <property type="project" value="UniProtKB-UniRule"/>
</dbReference>
<evidence type="ECO:0000313" key="10">
    <source>
        <dbReference type="Proteomes" id="UP001209730"/>
    </source>
</evidence>
<dbReference type="InterPro" id="IPR052905">
    <property type="entry name" value="LD-transpeptidase_YkuD-like"/>
</dbReference>
<comment type="similarity">
    <text evidence="2">Belongs to the YkuD family.</text>
</comment>
<dbReference type="GO" id="GO:0004180">
    <property type="term" value="F:carboxypeptidase activity"/>
    <property type="evidence" value="ECO:0007669"/>
    <property type="project" value="UniProtKB-ARBA"/>
</dbReference>
<feature type="domain" description="L,D-TPase catalytic" evidence="8">
    <location>
        <begin position="183"/>
        <end position="357"/>
    </location>
</feature>
<proteinExistence type="inferred from homology"/>
<dbReference type="EMBL" id="JAPHQB010000006">
    <property type="protein sequence ID" value="MCX2801152.1"/>
    <property type="molecule type" value="Genomic_DNA"/>
</dbReference>
<feature type="active site" description="Proton donor/acceptor" evidence="7">
    <location>
        <position position="310"/>
    </location>
</feature>
<reference evidence="9" key="1">
    <citation type="submission" date="2022-11" db="EMBL/GenBank/DDBJ databases">
        <title>Chitin-degrading and fungicidal potential of chitinolytic bacterial strains from marine environment of the Pacific Ocean regions.</title>
        <authorList>
            <person name="Pentekhina I."/>
            <person name="Nedashkovskaya O."/>
            <person name="Seitkalieva A."/>
            <person name="Podvolotskaya A."/>
            <person name="Tekutyeva L."/>
            <person name="Balabanova L."/>
        </authorList>
    </citation>
    <scope>NUCLEOTIDE SEQUENCE</scope>
    <source>
        <strain evidence="9">KMM 6838</strain>
    </source>
</reference>
<dbReference type="Pfam" id="PF01471">
    <property type="entry name" value="PG_binding_1"/>
    <property type="match status" value="1"/>
</dbReference>
<dbReference type="GO" id="GO:0016740">
    <property type="term" value="F:transferase activity"/>
    <property type="evidence" value="ECO:0007669"/>
    <property type="project" value="UniProtKB-KW"/>
</dbReference>
<evidence type="ECO:0000256" key="1">
    <source>
        <dbReference type="ARBA" id="ARBA00004752"/>
    </source>
</evidence>
<dbReference type="PANTHER" id="PTHR41533:SF2">
    <property type="entry name" value="BLR7131 PROTEIN"/>
    <property type="match status" value="1"/>
</dbReference>
<dbReference type="GO" id="GO:0009252">
    <property type="term" value="P:peptidoglycan biosynthetic process"/>
    <property type="evidence" value="ECO:0007669"/>
    <property type="project" value="UniProtKB-KW"/>
</dbReference>
<dbReference type="CDD" id="cd16913">
    <property type="entry name" value="YkuD_like"/>
    <property type="match status" value="1"/>
</dbReference>
<feature type="active site" description="Nucleophile" evidence="7">
    <location>
        <position position="329"/>
    </location>
</feature>
<dbReference type="Gene3D" id="1.10.101.10">
    <property type="entry name" value="PGBD-like superfamily/PGBD"/>
    <property type="match status" value="1"/>
</dbReference>
<comment type="pathway">
    <text evidence="1 7">Cell wall biogenesis; peptidoglycan biosynthesis.</text>
</comment>
<dbReference type="SUPFAM" id="SSF141523">
    <property type="entry name" value="L,D-transpeptidase catalytic domain-like"/>
    <property type="match status" value="1"/>
</dbReference>
<evidence type="ECO:0000256" key="4">
    <source>
        <dbReference type="ARBA" id="ARBA00022960"/>
    </source>
</evidence>
<dbReference type="PANTHER" id="PTHR41533">
    <property type="entry name" value="L,D-TRANSPEPTIDASE HI_1667-RELATED"/>
    <property type="match status" value="1"/>
</dbReference>
<dbReference type="InterPro" id="IPR036366">
    <property type="entry name" value="PGBDSf"/>
</dbReference>
<dbReference type="RefSeq" id="WP_265965497.1">
    <property type="nucleotide sequence ID" value="NZ_JAPHQB010000006.1"/>
</dbReference>
<dbReference type="Gene3D" id="2.40.440.10">
    <property type="entry name" value="L,D-transpeptidase catalytic domain-like"/>
    <property type="match status" value="1"/>
</dbReference>
<evidence type="ECO:0000256" key="5">
    <source>
        <dbReference type="ARBA" id="ARBA00022984"/>
    </source>
</evidence>